<keyword evidence="6" id="KW-0638">Presynaptic neurotoxin</keyword>
<keyword evidence="8" id="KW-0040">ANK repeat</keyword>
<dbReference type="Gene3D" id="1.25.40.20">
    <property type="entry name" value="Ankyrin repeat-containing domain"/>
    <property type="match status" value="1"/>
</dbReference>
<proteinExistence type="predicted"/>
<evidence type="ECO:0000256" key="8">
    <source>
        <dbReference type="PROSITE-ProRule" id="PRU00023"/>
    </source>
</evidence>
<evidence type="ECO:0000256" key="9">
    <source>
        <dbReference type="SAM" id="MobiDB-lite"/>
    </source>
</evidence>
<feature type="domain" description="CAP-Gly" evidence="10">
    <location>
        <begin position="313"/>
        <end position="355"/>
    </location>
</feature>
<keyword evidence="7" id="KW-1053">Target membrane</keyword>
<dbReference type="PANTHER" id="PTHR18916:SF85">
    <property type="entry name" value="TUBULIN-FOLDING COFACTOR B"/>
    <property type="match status" value="1"/>
</dbReference>
<dbReference type="InterPro" id="IPR000938">
    <property type="entry name" value="CAP-Gly_domain"/>
</dbReference>
<evidence type="ECO:0000256" key="3">
    <source>
        <dbReference type="ARBA" id="ARBA00022483"/>
    </source>
</evidence>
<dbReference type="GO" id="GO:0030286">
    <property type="term" value="C:dynein complex"/>
    <property type="evidence" value="ECO:0007669"/>
    <property type="project" value="UniProtKB-KW"/>
</dbReference>
<feature type="domain" description="CAP-Gly" evidence="10">
    <location>
        <begin position="432"/>
        <end position="474"/>
    </location>
</feature>
<comment type="subcellular location">
    <subcellularLocation>
        <location evidence="2">Cytoplasm</location>
    </subcellularLocation>
    <subcellularLocation>
        <location evidence="1">Target cell membrane</location>
    </subcellularLocation>
</comment>
<keyword evidence="6" id="KW-0528">Neurotoxin</keyword>
<dbReference type="PROSITE" id="PS50297">
    <property type="entry name" value="ANK_REP_REGION"/>
    <property type="match status" value="1"/>
</dbReference>
<dbReference type="PROSITE" id="PS50245">
    <property type="entry name" value="CAP_GLY_2"/>
    <property type="match status" value="3"/>
</dbReference>
<keyword evidence="5" id="KW-1052">Target cell membrane</keyword>
<dbReference type="OMA" id="FTCKTNH"/>
<dbReference type="SUPFAM" id="SSF74924">
    <property type="entry name" value="Cap-Gly domain"/>
    <property type="match status" value="3"/>
</dbReference>
<evidence type="ECO:0000256" key="5">
    <source>
        <dbReference type="ARBA" id="ARBA00022537"/>
    </source>
</evidence>
<dbReference type="GO" id="GO:0005874">
    <property type="term" value="C:microtubule"/>
    <property type="evidence" value="ECO:0007669"/>
    <property type="project" value="UniProtKB-KW"/>
</dbReference>
<dbReference type="SMART" id="SM01052">
    <property type="entry name" value="CAP_GLY"/>
    <property type="match status" value="3"/>
</dbReference>
<name>A0A7M7JTE1_VARDE</name>
<keyword evidence="3" id="KW-0268">Exocytosis</keyword>
<evidence type="ECO:0000256" key="7">
    <source>
        <dbReference type="ARBA" id="ARBA00023298"/>
    </source>
</evidence>
<evidence type="ECO:0000256" key="6">
    <source>
        <dbReference type="ARBA" id="ARBA00023028"/>
    </source>
</evidence>
<feature type="compositionally biased region" description="Basic and acidic residues" evidence="9">
    <location>
        <begin position="534"/>
        <end position="549"/>
    </location>
</feature>
<keyword evidence="4" id="KW-0963">Cytoplasm</keyword>
<dbReference type="GO" id="GO:0000132">
    <property type="term" value="P:establishment of mitotic spindle orientation"/>
    <property type="evidence" value="ECO:0007669"/>
    <property type="project" value="TreeGrafter"/>
</dbReference>
<evidence type="ECO:0000256" key="4">
    <source>
        <dbReference type="ARBA" id="ARBA00022490"/>
    </source>
</evidence>
<evidence type="ECO:0000313" key="12">
    <source>
        <dbReference type="Proteomes" id="UP000594260"/>
    </source>
</evidence>
<dbReference type="GO" id="GO:0005819">
    <property type="term" value="C:spindle"/>
    <property type="evidence" value="ECO:0007669"/>
    <property type="project" value="UniProtKB-SubCell"/>
</dbReference>
<organism evidence="11 12">
    <name type="scientific">Varroa destructor</name>
    <name type="common">Honeybee mite</name>
    <dbReference type="NCBI Taxonomy" id="109461"/>
    <lineage>
        <taxon>Eukaryota</taxon>
        <taxon>Metazoa</taxon>
        <taxon>Ecdysozoa</taxon>
        <taxon>Arthropoda</taxon>
        <taxon>Chelicerata</taxon>
        <taxon>Arachnida</taxon>
        <taxon>Acari</taxon>
        <taxon>Parasitiformes</taxon>
        <taxon>Mesostigmata</taxon>
        <taxon>Gamasina</taxon>
        <taxon>Dermanyssoidea</taxon>
        <taxon>Varroidae</taxon>
        <taxon>Varroa</taxon>
    </lineage>
</organism>
<sequence>MNSRRLISGRLRAMPVNPAGDVDRSSVGSGNSLGERPQVKITRKHTIVYPSAEAPRCPQCESEGLRHYNFSECTSCMELLRSEATTVPQILAMLRHWNPVTQKHMHIIASEILRRGSNVNDRDGLTDMSLLHYAAKGGALAGPLVAGQTVTALLDRGADLRLRCRWTDMTALHYAVFFDVPNVVEILLKAGKRSDLEATSNDFEGGTSLHIAAANLNVESAKLLVQYGANINVTDNLGRTPNEVIPPTLDPDLVPEDAIVTLKDLLRSDSRDEILASPQTSVSGRVLLQSLGLKIGDQIMVSPNKIGTLRYCGTIHFATGVWAGVELEEPSGKNDGSLAGVSYFNCPANHGVFVPITKVSRPSQSSFTDPPPRKDRIFSFPKLDVSHVTSKVQTGLRGSRVGSDPSVEPLQLAVGDRVLVGNKRKGILRFIGETKFASGYWAGVELDTPQGKNDGSVGGIEYFKCPPAHGVFALVGRVRRILPEEEAGSDESIKDASISRSPTEGSTTSSSRKSSVSQSAQTAVSVRDGGGSKVAEKIEKHDKADKGDKGVSTAATAAAAAAAAALLAGTANADRWADKGEKQIISTTLKKSCNWLREGMNVFVQKELGILRYIGPLQFEEGTFLGVEFRLPIGKHDGSIGGTRYFRCKPGHGLLVRPCVVNVRGINGAKLFEQKDSS</sequence>
<dbReference type="Gene3D" id="2.30.30.190">
    <property type="entry name" value="CAP Gly-rich-like domain"/>
    <property type="match status" value="3"/>
</dbReference>
<keyword evidence="12" id="KW-1185">Reference proteome</keyword>
<feature type="repeat" description="ANK" evidence="8">
    <location>
        <begin position="204"/>
        <end position="236"/>
    </location>
</feature>
<dbReference type="InterPro" id="IPR036770">
    <property type="entry name" value="Ankyrin_rpt-contain_sf"/>
</dbReference>
<dbReference type="OrthoDB" id="5412539at2759"/>
<keyword evidence="6" id="KW-0800">Toxin</keyword>
<dbReference type="InParanoid" id="A0A7M7JTE1"/>
<evidence type="ECO:0000259" key="10">
    <source>
        <dbReference type="PROSITE" id="PS50245"/>
    </source>
</evidence>
<dbReference type="Pfam" id="PF12796">
    <property type="entry name" value="Ank_2"/>
    <property type="match status" value="1"/>
</dbReference>
<dbReference type="AlphaFoldDB" id="A0A7M7JTE1"/>
<dbReference type="KEGG" id="vde:111248600"/>
<evidence type="ECO:0000256" key="1">
    <source>
        <dbReference type="ARBA" id="ARBA00004175"/>
    </source>
</evidence>
<dbReference type="GO" id="GO:0006887">
    <property type="term" value="P:exocytosis"/>
    <property type="evidence" value="ECO:0007669"/>
    <property type="project" value="UniProtKB-KW"/>
</dbReference>
<dbReference type="PROSITE" id="PS00845">
    <property type="entry name" value="CAP_GLY_1"/>
    <property type="match status" value="3"/>
</dbReference>
<dbReference type="InterPro" id="IPR002110">
    <property type="entry name" value="Ankyrin_rpt"/>
</dbReference>
<feature type="region of interest" description="Disordered" evidence="9">
    <location>
        <begin position="486"/>
        <end position="550"/>
    </location>
</feature>
<dbReference type="GO" id="GO:0051286">
    <property type="term" value="C:cell tip"/>
    <property type="evidence" value="ECO:0007669"/>
    <property type="project" value="TreeGrafter"/>
</dbReference>
<keyword evidence="7" id="KW-0472">Membrane</keyword>
<dbReference type="PROSITE" id="PS50088">
    <property type="entry name" value="ANK_REPEAT"/>
    <property type="match status" value="1"/>
</dbReference>
<dbReference type="SUPFAM" id="SSF48403">
    <property type="entry name" value="Ankyrin repeat"/>
    <property type="match status" value="1"/>
</dbReference>
<dbReference type="SMART" id="SM00248">
    <property type="entry name" value="ANK"/>
    <property type="match status" value="3"/>
</dbReference>
<dbReference type="GO" id="GO:0044218">
    <property type="term" value="C:other organism cell membrane"/>
    <property type="evidence" value="ECO:0007669"/>
    <property type="project" value="UniProtKB-KW"/>
</dbReference>
<evidence type="ECO:0000256" key="2">
    <source>
        <dbReference type="ARBA" id="ARBA00004496"/>
    </source>
</evidence>
<reference evidence="11" key="1">
    <citation type="submission" date="2021-01" db="UniProtKB">
        <authorList>
            <consortium name="EnsemblMetazoa"/>
        </authorList>
    </citation>
    <scope>IDENTIFICATION</scope>
</reference>
<dbReference type="InterPro" id="IPR036859">
    <property type="entry name" value="CAP-Gly_dom_sf"/>
</dbReference>
<dbReference type="Proteomes" id="UP000594260">
    <property type="component" value="Unplaced"/>
</dbReference>
<dbReference type="PANTHER" id="PTHR18916">
    <property type="entry name" value="DYNACTIN 1-RELATED MICROTUBULE-BINDING"/>
    <property type="match status" value="1"/>
</dbReference>
<feature type="region of interest" description="Disordered" evidence="9">
    <location>
        <begin position="1"/>
        <end position="36"/>
    </location>
</feature>
<protein>
    <recommendedName>
        <fullName evidence="10">CAP-Gly domain-containing protein</fullName>
    </recommendedName>
</protein>
<accession>A0A7M7JTE1</accession>
<dbReference type="EnsemblMetazoa" id="XM_022801181">
    <property type="protein sequence ID" value="XP_022656916"/>
    <property type="gene ID" value="LOC111248600"/>
</dbReference>
<evidence type="ECO:0000313" key="11">
    <source>
        <dbReference type="EnsemblMetazoa" id="XP_022656916"/>
    </source>
</evidence>
<feature type="compositionally biased region" description="Low complexity" evidence="9">
    <location>
        <begin position="506"/>
        <end position="526"/>
    </location>
</feature>
<dbReference type="RefSeq" id="XP_022656916.1">
    <property type="nucleotide sequence ID" value="XM_022801181.1"/>
</dbReference>
<dbReference type="GO" id="GO:0044231">
    <property type="term" value="C:host cell presynaptic membrane"/>
    <property type="evidence" value="ECO:0007669"/>
    <property type="project" value="UniProtKB-KW"/>
</dbReference>
<feature type="domain" description="CAP-Gly" evidence="10">
    <location>
        <begin position="615"/>
        <end position="657"/>
    </location>
</feature>
<dbReference type="GeneID" id="111248600"/>
<dbReference type="Pfam" id="PF01302">
    <property type="entry name" value="CAP_GLY"/>
    <property type="match status" value="3"/>
</dbReference>